<dbReference type="SUPFAM" id="SSF55073">
    <property type="entry name" value="Nucleotide cyclase"/>
    <property type="match status" value="1"/>
</dbReference>
<feature type="transmembrane region" description="Helical" evidence="3">
    <location>
        <begin position="141"/>
        <end position="163"/>
    </location>
</feature>
<dbReference type="GO" id="GO:0052621">
    <property type="term" value="F:diguanylate cyclase activity"/>
    <property type="evidence" value="ECO:0007669"/>
    <property type="project" value="UniProtKB-EC"/>
</dbReference>
<reference evidence="5 6" key="1">
    <citation type="submission" date="2020-07" db="EMBL/GenBank/DDBJ databases">
        <title>Genomic Encyclopedia of Archaeal and Bacterial Type Strains, Phase II (KMG-II): from individual species to whole genera.</title>
        <authorList>
            <person name="Goeker M."/>
        </authorList>
    </citation>
    <scope>NUCLEOTIDE SEQUENCE [LARGE SCALE GENOMIC DNA]</scope>
    <source>
        <strain evidence="5 6">DSM 21226</strain>
    </source>
</reference>
<dbReference type="GO" id="GO:0043709">
    <property type="term" value="P:cell adhesion involved in single-species biofilm formation"/>
    <property type="evidence" value="ECO:0007669"/>
    <property type="project" value="TreeGrafter"/>
</dbReference>
<keyword evidence="6" id="KW-1185">Reference proteome</keyword>
<name>A0A7Y9QWX8_9BURK</name>
<feature type="transmembrane region" description="Helical" evidence="3">
    <location>
        <begin position="59"/>
        <end position="78"/>
    </location>
</feature>
<feature type="domain" description="GGDEF" evidence="4">
    <location>
        <begin position="275"/>
        <end position="412"/>
    </location>
</feature>
<feature type="transmembrane region" description="Helical" evidence="3">
    <location>
        <begin position="213"/>
        <end position="234"/>
    </location>
</feature>
<feature type="transmembrane region" description="Helical" evidence="3">
    <location>
        <begin position="24"/>
        <end position="47"/>
    </location>
</feature>
<keyword evidence="3" id="KW-1133">Transmembrane helix</keyword>
<dbReference type="InterPro" id="IPR050469">
    <property type="entry name" value="Diguanylate_Cyclase"/>
</dbReference>
<sequence>MQETRGAGGNAAPQQLVGQCSVTIIHLPTVLIALVTGYAMLVLDLFLARRSLMADRPELRTWAYGSLLLLLGLLAIPLRRWIPLGPAILLGNGLMAMGLTVYGQALHQFVCQRNLPRATWILFGSGLLLMAWTALHTTSYAYYAAAASFWFALLLVPTLHVLWRNAWKLEPSLRTLSVMLGVCCAALTARGAHALMEPGRYVDLMQPGWTQGLTLLTAFLALIGVSFGFLLANFERTQRQMEQLASHDELTGCYNRATARSMLEHLLDRCRRERTPMALVLLDLDHFKRVNDEHGHLVGDLVLRRFSEAVRLRLRASDVFGRMGGEEFCIGLPLTDRAGALELAEDLRQTIAALLMPGRNGLPLQITVSAGVVAIGSMQLEDLDTTVELLYGTADDLLYRAKHLGRNRVMIA</sequence>
<comment type="caution">
    <text evidence="5">The sequence shown here is derived from an EMBL/GenBank/DDBJ whole genome shotgun (WGS) entry which is preliminary data.</text>
</comment>
<evidence type="ECO:0000313" key="5">
    <source>
        <dbReference type="EMBL" id="NYG31085.1"/>
    </source>
</evidence>
<dbReference type="InterPro" id="IPR029787">
    <property type="entry name" value="Nucleotide_cyclase"/>
</dbReference>
<evidence type="ECO:0000256" key="1">
    <source>
        <dbReference type="ARBA" id="ARBA00012528"/>
    </source>
</evidence>
<evidence type="ECO:0000259" key="4">
    <source>
        <dbReference type="PROSITE" id="PS50887"/>
    </source>
</evidence>
<dbReference type="InterPro" id="IPR043128">
    <property type="entry name" value="Rev_trsase/Diguanyl_cyclase"/>
</dbReference>
<proteinExistence type="predicted"/>
<dbReference type="PANTHER" id="PTHR45138:SF9">
    <property type="entry name" value="DIGUANYLATE CYCLASE DGCM-RELATED"/>
    <property type="match status" value="1"/>
</dbReference>
<dbReference type="EC" id="2.7.7.65" evidence="1"/>
<dbReference type="AlphaFoldDB" id="A0A7Y9QWX8"/>
<feature type="transmembrane region" description="Helical" evidence="3">
    <location>
        <begin position="84"/>
        <end position="106"/>
    </location>
</feature>
<dbReference type="PROSITE" id="PS50887">
    <property type="entry name" value="GGDEF"/>
    <property type="match status" value="1"/>
</dbReference>
<dbReference type="SMART" id="SM00267">
    <property type="entry name" value="GGDEF"/>
    <property type="match status" value="1"/>
</dbReference>
<protein>
    <recommendedName>
        <fullName evidence="1">diguanylate cyclase</fullName>
        <ecNumber evidence="1">2.7.7.65</ecNumber>
    </recommendedName>
</protein>
<evidence type="ECO:0000256" key="3">
    <source>
        <dbReference type="SAM" id="Phobius"/>
    </source>
</evidence>
<dbReference type="Gene3D" id="3.30.70.270">
    <property type="match status" value="1"/>
</dbReference>
<dbReference type="CDD" id="cd01949">
    <property type="entry name" value="GGDEF"/>
    <property type="match status" value="1"/>
</dbReference>
<keyword evidence="3" id="KW-0812">Transmembrane</keyword>
<feature type="transmembrane region" description="Helical" evidence="3">
    <location>
        <begin position="118"/>
        <end position="135"/>
    </location>
</feature>
<organism evidence="5 6">
    <name type="scientific">Sphaerotilus montanus</name>
    <dbReference type="NCBI Taxonomy" id="522889"/>
    <lineage>
        <taxon>Bacteria</taxon>
        <taxon>Pseudomonadati</taxon>
        <taxon>Pseudomonadota</taxon>
        <taxon>Betaproteobacteria</taxon>
        <taxon>Burkholderiales</taxon>
        <taxon>Sphaerotilaceae</taxon>
        <taxon>Sphaerotilus</taxon>
    </lineage>
</organism>
<evidence type="ECO:0000313" key="6">
    <source>
        <dbReference type="Proteomes" id="UP000518288"/>
    </source>
</evidence>
<dbReference type="GO" id="GO:0005886">
    <property type="term" value="C:plasma membrane"/>
    <property type="evidence" value="ECO:0007669"/>
    <property type="project" value="TreeGrafter"/>
</dbReference>
<gene>
    <name evidence="5" type="ORF">BDD16_000071</name>
</gene>
<keyword evidence="3" id="KW-0472">Membrane</keyword>
<dbReference type="PANTHER" id="PTHR45138">
    <property type="entry name" value="REGULATORY COMPONENTS OF SENSORY TRANSDUCTION SYSTEM"/>
    <property type="match status" value="1"/>
</dbReference>
<comment type="catalytic activity">
    <reaction evidence="2">
        <text>2 GTP = 3',3'-c-di-GMP + 2 diphosphate</text>
        <dbReference type="Rhea" id="RHEA:24898"/>
        <dbReference type="ChEBI" id="CHEBI:33019"/>
        <dbReference type="ChEBI" id="CHEBI:37565"/>
        <dbReference type="ChEBI" id="CHEBI:58805"/>
        <dbReference type="EC" id="2.7.7.65"/>
    </reaction>
</comment>
<feature type="transmembrane region" description="Helical" evidence="3">
    <location>
        <begin position="175"/>
        <end position="193"/>
    </location>
</feature>
<evidence type="ECO:0000256" key="2">
    <source>
        <dbReference type="ARBA" id="ARBA00034247"/>
    </source>
</evidence>
<dbReference type="Pfam" id="PF00990">
    <property type="entry name" value="GGDEF"/>
    <property type="match status" value="1"/>
</dbReference>
<dbReference type="GO" id="GO:1902201">
    <property type="term" value="P:negative regulation of bacterial-type flagellum-dependent cell motility"/>
    <property type="evidence" value="ECO:0007669"/>
    <property type="project" value="TreeGrafter"/>
</dbReference>
<accession>A0A7Y9QWX8</accession>
<dbReference type="NCBIfam" id="TIGR00254">
    <property type="entry name" value="GGDEF"/>
    <property type="match status" value="1"/>
</dbReference>
<dbReference type="Proteomes" id="UP000518288">
    <property type="component" value="Unassembled WGS sequence"/>
</dbReference>
<dbReference type="InterPro" id="IPR000160">
    <property type="entry name" value="GGDEF_dom"/>
</dbReference>
<dbReference type="EMBL" id="JACCFH010000001">
    <property type="protein sequence ID" value="NYG31085.1"/>
    <property type="molecule type" value="Genomic_DNA"/>
</dbReference>
<dbReference type="RefSeq" id="WP_179632006.1">
    <property type="nucleotide sequence ID" value="NZ_JACCFH010000001.1"/>
</dbReference>
<dbReference type="FunFam" id="3.30.70.270:FF:000001">
    <property type="entry name" value="Diguanylate cyclase domain protein"/>
    <property type="match status" value="1"/>
</dbReference>